<sequence>MASAEGLVALRHWLSENGGYLHPDIVLEHTDAAGIRGRASARLDKNARICMIPHSIALSTLNALVDDSFTVFRSRGLAPQAIGHFYLMHQYINRDTSYWKPYLDTLPSPDSELLTPLWFDEQDLLWLTETDVLFTAKARQILHENHYNQAIAMLQNAQVDPAPYTWHLYKWAVTMFTSRSFSSRALYPQDSKYWSAYKSAPDGRRQTVLLDLSRSPAEDLDFPVLFPVLDTLNHHHDAHVDWSFDSGRFNVSTSDEVAEGGEVFNNYGPKGNDALLLGYGFCIPSNPNDSVLLVLKAPPDHLQPEIRQIQPGYFDSAGQWSREKATFALHKSAPVFDKPADIFLQMPSSLLELLTYTIRHERRLPFEFTDHVLHSLVDESSPSRHYLPHITRMIVSSLAPKLDKIKTTTPTVPPSNKRQEIAKIYRDSQVVILESVMYSLRLYLRSMLRISFPHPEPLPDGSFITTIEGLIELLGRSSIEAARDFADGVVANAGTSDLDQLREAGWEEDIFVLLICYCQLTFGFVLPEFCVDRIAEVEDALYAVELEQAQDLLDLVRAAAAASPNSIWAHQNWSAKFIAKVGGRMLVHESFPMMVPVSESQELPRPVIYLHGITSRS</sequence>
<dbReference type="PANTHER" id="PTHR13271:SF146">
    <property type="entry name" value="SET DOMAIN-CONTAINING PROTEIN"/>
    <property type="match status" value="1"/>
</dbReference>
<dbReference type="PANTHER" id="PTHR13271">
    <property type="entry name" value="UNCHARACTERIZED PUTATIVE METHYLTRANSFERASE"/>
    <property type="match status" value="1"/>
</dbReference>
<keyword evidence="1" id="KW-0489">Methyltransferase</keyword>
<reference evidence="1 3" key="1">
    <citation type="submission" date="2015-10" db="EMBL/GenBank/DDBJ databases">
        <title>The cercosporin biosynthetic gene cluster was horizontally transferred to several fungal lineages and shown to be expanded in Cercospora beticola based on microsynteny with recipient genomes.</title>
        <authorList>
            <person name="De Jonge R."/>
            <person name="Ebert M.K."/>
            <person name="Suttle J.C."/>
            <person name="Jurick Ii W.M."/>
            <person name="Secor G.A."/>
            <person name="Thomma B.P."/>
            <person name="Van De Peer Y."/>
            <person name="Bolton M.D."/>
        </authorList>
    </citation>
    <scope>NUCLEOTIDE SEQUENCE [LARGE SCALE GENOMIC DNA]</scope>
    <source>
        <strain evidence="1 3">09-40</strain>
    </source>
</reference>
<dbReference type="Proteomes" id="UP000230605">
    <property type="component" value="Chromosome 6"/>
</dbReference>
<dbReference type="OrthoDB" id="42889at2759"/>
<dbReference type="GO" id="GO:0005634">
    <property type="term" value="C:nucleus"/>
    <property type="evidence" value="ECO:0007669"/>
    <property type="project" value="TreeGrafter"/>
</dbReference>
<dbReference type="AlphaFoldDB" id="A0A2G5HPG5"/>
<name>A0A2G5HPG5_CERBT</name>
<proteinExistence type="predicted"/>
<dbReference type="SUPFAM" id="SSF82199">
    <property type="entry name" value="SET domain"/>
    <property type="match status" value="1"/>
</dbReference>
<dbReference type="Proteomes" id="UP001302367">
    <property type="component" value="Chromosome 6"/>
</dbReference>
<dbReference type="Gene3D" id="3.90.1410.10">
    <property type="entry name" value="set domain protein methyltransferase, domain 1"/>
    <property type="match status" value="1"/>
</dbReference>
<evidence type="ECO:0000313" key="4">
    <source>
        <dbReference type="Proteomes" id="UP001302367"/>
    </source>
</evidence>
<protein>
    <submittedName>
        <fullName evidence="1">Ribosomal lysine N-methyltransferase set10</fullName>
    </submittedName>
</protein>
<dbReference type="InterPro" id="IPR050600">
    <property type="entry name" value="SETD3_SETD6_MTase"/>
</dbReference>
<accession>A0A2G5HPG5</accession>
<gene>
    <name evidence="1" type="ORF">CB0940_08453</name>
    <name evidence="2" type="ORF">RHO25_009675</name>
</gene>
<dbReference type="GO" id="GO:0016279">
    <property type="term" value="F:protein-lysine N-methyltransferase activity"/>
    <property type="evidence" value="ECO:0007669"/>
    <property type="project" value="TreeGrafter"/>
</dbReference>
<dbReference type="EMBL" id="LKMD01000104">
    <property type="protein sequence ID" value="PIA94420.1"/>
    <property type="molecule type" value="Genomic_DNA"/>
</dbReference>
<organism evidence="1 3">
    <name type="scientific">Cercospora beticola</name>
    <name type="common">Sugarbeet leaf spot fungus</name>
    <dbReference type="NCBI Taxonomy" id="122368"/>
    <lineage>
        <taxon>Eukaryota</taxon>
        <taxon>Fungi</taxon>
        <taxon>Dikarya</taxon>
        <taxon>Ascomycota</taxon>
        <taxon>Pezizomycotina</taxon>
        <taxon>Dothideomycetes</taxon>
        <taxon>Dothideomycetidae</taxon>
        <taxon>Mycosphaerellales</taxon>
        <taxon>Mycosphaerellaceae</taxon>
        <taxon>Cercospora</taxon>
    </lineage>
</organism>
<evidence type="ECO:0000313" key="2">
    <source>
        <dbReference type="EMBL" id="WPB05027.1"/>
    </source>
</evidence>
<keyword evidence="4" id="KW-1185">Reference proteome</keyword>
<keyword evidence="1" id="KW-0808">Transferase</keyword>
<dbReference type="EMBL" id="CP134189">
    <property type="protein sequence ID" value="WPB05027.1"/>
    <property type="molecule type" value="Genomic_DNA"/>
</dbReference>
<reference evidence="2 4" key="2">
    <citation type="submission" date="2023-09" db="EMBL/GenBank/DDBJ databases">
        <title>Complete-Gapless Cercospora beticola genome.</title>
        <authorList>
            <person name="Wyatt N.A."/>
            <person name="Spanner R.E."/>
            <person name="Bolton M.D."/>
        </authorList>
    </citation>
    <scope>NUCLEOTIDE SEQUENCE [LARGE SCALE GENOMIC DNA]</scope>
    <source>
        <strain evidence="2">Cb09-40</strain>
    </source>
</reference>
<dbReference type="InterPro" id="IPR046341">
    <property type="entry name" value="SET_dom_sf"/>
</dbReference>
<dbReference type="GO" id="GO:0032259">
    <property type="term" value="P:methylation"/>
    <property type="evidence" value="ECO:0007669"/>
    <property type="project" value="UniProtKB-KW"/>
</dbReference>
<evidence type="ECO:0000313" key="1">
    <source>
        <dbReference type="EMBL" id="PIA94420.1"/>
    </source>
</evidence>
<evidence type="ECO:0000313" key="3">
    <source>
        <dbReference type="Proteomes" id="UP000230605"/>
    </source>
</evidence>